<dbReference type="Gene3D" id="3.40.50.720">
    <property type="entry name" value="NAD(P)-binding Rossmann-like Domain"/>
    <property type="match status" value="1"/>
</dbReference>
<dbReference type="KEGG" id="rmar:GBA65_18235"/>
<keyword evidence="6" id="KW-1185">Reference proteome</keyword>
<dbReference type="PANTHER" id="PTHR43490:SF99">
    <property type="entry name" value="SHORT-CHAIN DEHYDROGENASE_REDUCTASE"/>
    <property type="match status" value="1"/>
</dbReference>
<dbReference type="PANTHER" id="PTHR43490">
    <property type="entry name" value="(+)-NEOMENTHOL DEHYDROGENASE"/>
    <property type="match status" value="1"/>
</dbReference>
<dbReference type="InterPro" id="IPR002347">
    <property type="entry name" value="SDR_fam"/>
</dbReference>
<gene>
    <name evidence="5" type="ORF">GBA65_18235</name>
</gene>
<organism evidence="5 6">
    <name type="scientific">Rubrobacter marinus</name>
    <dbReference type="NCBI Taxonomy" id="2653852"/>
    <lineage>
        <taxon>Bacteria</taxon>
        <taxon>Bacillati</taxon>
        <taxon>Actinomycetota</taxon>
        <taxon>Rubrobacteria</taxon>
        <taxon>Rubrobacterales</taxon>
        <taxon>Rubrobacteraceae</taxon>
        <taxon>Rubrobacter</taxon>
    </lineage>
</organism>
<dbReference type="AlphaFoldDB" id="A0A6G8Q1E3"/>
<evidence type="ECO:0000256" key="3">
    <source>
        <dbReference type="ARBA" id="ARBA00023002"/>
    </source>
</evidence>
<dbReference type="PRINTS" id="PR00081">
    <property type="entry name" value="GDHRDH"/>
</dbReference>
<name>A0A6G8Q1E3_9ACTN</name>
<keyword evidence="3" id="KW-0560">Oxidoreductase</keyword>
<comment type="similarity">
    <text evidence="1 4">Belongs to the short-chain dehydrogenases/reductases (SDR) family.</text>
</comment>
<dbReference type="RefSeq" id="WP_166397813.1">
    <property type="nucleotide sequence ID" value="NZ_CP045121.1"/>
</dbReference>
<evidence type="ECO:0000256" key="4">
    <source>
        <dbReference type="RuleBase" id="RU000363"/>
    </source>
</evidence>
<keyword evidence="2" id="KW-0521">NADP</keyword>
<dbReference type="Proteomes" id="UP000502706">
    <property type="component" value="Chromosome"/>
</dbReference>
<dbReference type="Pfam" id="PF00106">
    <property type="entry name" value="adh_short"/>
    <property type="match status" value="1"/>
</dbReference>
<evidence type="ECO:0000313" key="5">
    <source>
        <dbReference type="EMBL" id="QIN80137.1"/>
    </source>
</evidence>
<reference evidence="5 6" key="1">
    <citation type="submission" date="2019-10" db="EMBL/GenBank/DDBJ databases">
        <title>Rubrobacter sp nov SCSIO 52915 isolated from a deep-sea sediment in the South China Sea.</title>
        <authorList>
            <person name="Chen R.W."/>
        </authorList>
    </citation>
    <scope>NUCLEOTIDE SEQUENCE [LARGE SCALE GENOMIC DNA]</scope>
    <source>
        <strain evidence="5 6">SCSIO 52915</strain>
    </source>
</reference>
<dbReference type="SUPFAM" id="SSF51735">
    <property type="entry name" value="NAD(P)-binding Rossmann-fold domains"/>
    <property type="match status" value="1"/>
</dbReference>
<proteinExistence type="inferred from homology"/>
<dbReference type="InterPro" id="IPR036291">
    <property type="entry name" value="NAD(P)-bd_dom_sf"/>
</dbReference>
<accession>A0A6G8Q1E3</accession>
<dbReference type="EMBL" id="CP045121">
    <property type="protein sequence ID" value="QIN80137.1"/>
    <property type="molecule type" value="Genomic_DNA"/>
</dbReference>
<evidence type="ECO:0000313" key="6">
    <source>
        <dbReference type="Proteomes" id="UP000502706"/>
    </source>
</evidence>
<dbReference type="PRINTS" id="PR00080">
    <property type="entry name" value="SDRFAMILY"/>
</dbReference>
<evidence type="ECO:0000256" key="2">
    <source>
        <dbReference type="ARBA" id="ARBA00022857"/>
    </source>
</evidence>
<protein>
    <submittedName>
        <fullName evidence="5">SDR family NAD(P)-dependent oxidoreductase</fullName>
    </submittedName>
</protein>
<sequence>MTTTPESAPVSLVTGANKGIGLETVRRLTGAGPRVYLAARDIERGRAAAETVGVRPIQLDVTSDDSVRHAAEIVEQEEGHLDVLVNNAGVTGPLRDVHRYNGDDAARVLLTNVVGYVRVIHAFLPLLERASDPRIVNASSGTGSFALFHDPSRIESRAGTPLYSAAKSAINMLTARYAQLLPGIRLNAADPGMTATDLSGGQGHPLEDGTDAIIAFALGGPDTPTGAFRDRDGDLPW</sequence>
<dbReference type="GO" id="GO:0016491">
    <property type="term" value="F:oxidoreductase activity"/>
    <property type="evidence" value="ECO:0007669"/>
    <property type="project" value="UniProtKB-KW"/>
</dbReference>
<evidence type="ECO:0000256" key="1">
    <source>
        <dbReference type="ARBA" id="ARBA00006484"/>
    </source>
</evidence>